<organism evidence="20 21">
    <name type="scientific">Myotis brandtii</name>
    <name type="common">Brandt's bat</name>
    <dbReference type="NCBI Taxonomy" id="109478"/>
    <lineage>
        <taxon>Eukaryota</taxon>
        <taxon>Metazoa</taxon>
        <taxon>Chordata</taxon>
        <taxon>Craniata</taxon>
        <taxon>Vertebrata</taxon>
        <taxon>Euteleostomi</taxon>
        <taxon>Mammalia</taxon>
        <taxon>Eutheria</taxon>
        <taxon>Laurasiatheria</taxon>
        <taxon>Chiroptera</taxon>
        <taxon>Yangochiroptera</taxon>
        <taxon>Vespertilionidae</taxon>
        <taxon>Myotis</taxon>
    </lineage>
</organism>
<dbReference type="PANTHER" id="PTHR19964:SF11">
    <property type="entry name" value="INAD-LIKE PROTEIN"/>
    <property type="match status" value="1"/>
</dbReference>
<feature type="region of interest" description="Disordered" evidence="17">
    <location>
        <begin position="459"/>
        <end position="486"/>
    </location>
</feature>
<feature type="domain" description="PDZ" evidence="18">
    <location>
        <begin position="252"/>
        <end position="332"/>
    </location>
</feature>
<dbReference type="FunFam" id="2.30.42.10:FF:000112">
    <property type="entry name" value="inaD-like protein isoform X3"/>
    <property type="match status" value="1"/>
</dbReference>
<keyword evidence="3" id="KW-0796">Tight junction</keyword>
<evidence type="ECO:0000256" key="8">
    <source>
        <dbReference type="ARBA" id="ARBA00022949"/>
    </source>
</evidence>
<feature type="domain" description="PDZ" evidence="18">
    <location>
        <begin position="1276"/>
        <end position="1359"/>
    </location>
</feature>
<dbReference type="CDD" id="cd06667">
    <property type="entry name" value="PDZ2_MUPP1-like"/>
    <property type="match status" value="1"/>
</dbReference>
<dbReference type="SUPFAM" id="SSF101288">
    <property type="entry name" value="L27 domain"/>
    <property type="match status" value="1"/>
</dbReference>
<dbReference type="InterPro" id="IPR004172">
    <property type="entry name" value="L27_dom"/>
</dbReference>
<dbReference type="Pfam" id="PF00595">
    <property type="entry name" value="PDZ"/>
    <property type="match status" value="10"/>
</dbReference>
<evidence type="ECO:0000313" key="20">
    <source>
        <dbReference type="EMBL" id="EPQ15041.1"/>
    </source>
</evidence>
<dbReference type="SUPFAM" id="SSF50156">
    <property type="entry name" value="PDZ domain-like"/>
    <property type="match status" value="11"/>
</dbReference>
<dbReference type="SMART" id="SM00569">
    <property type="entry name" value="L27"/>
    <property type="match status" value="1"/>
</dbReference>
<keyword evidence="5" id="KW-0963">Cytoplasm</keyword>
<feature type="region of interest" description="Disordered" evidence="17">
    <location>
        <begin position="1368"/>
        <end position="1417"/>
    </location>
</feature>
<evidence type="ECO:0000256" key="4">
    <source>
        <dbReference type="ARBA" id="ARBA00022475"/>
    </source>
</evidence>
<dbReference type="GO" id="GO:0048471">
    <property type="term" value="C:perinuclear region of cytoplasm"/>
    <property type="evidence" value="ECO:0007669"/>
    <property type="project" value="UniProtKB-SubCell"/>
</dbReference>
<feature type="domain" description="PDZ" evidence="18">
    <location>
        <begin position="1105"/>
        <end position="1197"/>
    </location>
</feature>
<dbReference type="GO" id="GO:0120192">
    <property type="term" value="P:tight junction assembly"/>
    <property type="evidence" value="ECO:0007669"/>
    <property type="project" value="TreeGrafter"/>
</dbReference>
<feature type="region of interest" description="Disordered" evidence="17">
    <location>
        <begin position="1201"/>
        <end position="1256"/>
    </location>
</feature>
<feature type="domain" description="L27" evidence="19">
    <location>
        <begin position="11"/>
        <end position="71"/>
    </location>
</feature>
<dbReference type="FunFam" id="2.30.42.10:FF:000058">
    <property type="entry name" value="multiple PDZ domain protein isoform X1"/>
    <property type="match status" value="1"/>
</dbReference>
<feature type="compositionally biased region" description="Low complexity" evidence="17">
    <location>
        <begin position="459"/>
        <end position="476"/>
    </location>
</feature>
<dbReference type="CDD" id="cd06689">
    <property type="entry name" value="PDZ1_MUPP1-like"/>
    <property type="match status" value="1"/>
</dbReference>
<evidence type="ECO:0000259" key="18">
    <source>
        <dbReference type="PROSITE" id="PS50106"/>
    </source>
</evidence>
<dbReference type="PROSITE" id="PS50106">
    <property type="entry name" value="PDZ"/>
    <property type="match status" value="11"/>
</dbReference>
<dbReference type="FunFam" id="2.30.42.10:FF:000051">
    <property type="entry name" value="Multiple PDZ domain protein isoform X1"/>
    <property type="match status" value="1"/>
</dbReference>
<dbReference type="InterPro" id="IPR001478">
    <property type="entry name" value="PDZ"/>
</dbReference>
<dbReference type="CDD" id="cd06671">
    <property type="entry name" value="PDZ7_MUPP1-PD6_PATJ-like"/>
    <property type="match status" value="1"/>
</dbReference>
<feature type="domain" description="PDZ" evidence="18">
    <location>
        <begin position="721"/>
        <end position="793"/>
    </location>
</feature>
<evidence type="ECO:0000256" key="13">
    <source>
        <dbReference type="ARBA" id="ARBA00076734"/>
    </source>
</evidence>
<evidence type="ECO:0000256" key="10">
    <source>
        <dbReference type="ARBA" id="ARBA00037831"/>
    </source>
</evidence>
<dbReference type="Gene3D" id="1.10.287.650">
    <property type="entry name" value="L27 domain"/>
    <property type="match status" value="1"/>
</dbReference>
<feature type="compositionally biased region" description="Acidic residues" evidence="17">
    <location>
        <begin position="1247"/>
        <end position="1256"/>
    </location>
</feature>
<dbReference type="InterPro" id="IPR051342">
    <property type="entry name" value="PDZ_scaffold"/>
</dbReference>
<dbReference type="InterPro" id="IPR036892">
    <property type="entry name" value="L27_dom_sf"/>
</dbReference>
<evidence type="ECO:0000256" key="9">
    <source>
        <dbReference type="ARBA" id="ARBA00023136"/>
    </source>
</evidence>
<dbReference type="PROSITE" id="PS51022">
    <property type="entry name" value="L27"/>
    <property type="match status" value="1"/>
</dbReference>
<feature type="domain" description="PDZ" evidence="18">
    <location>
        <begin position="564"/>
        <end position="650"/>
    </location>
</feature>
<dbReference type="eggNOG" id="KOG3528">
    <property type="taxonomic scope" value="Eukaryota"/>
</dbReference>
<evidence type="ECO:0000256" key="17">
    <source>
        <dbReference type="SAM" id="MobiDB-lite"/>
    </source>
</evidence>
<keyword evidence="21" id="KW-1185">Reference proteome</keyword>
<feature type="domain" description="PDZ" evidence="18">
    <location>
        <begin position="1491"/>
        <end position="1574"/>
    </location>
</feature>
<reference evidence="20 21" key="1">
    <citation type="journal article" date="2013" name="Nat. Commun.">
        <title>Genome analysis reveals insights into physiology and longevity of the Brandt's bat Myotis brandtii.</title>
        <authorList>
            <person name="Seim I."/>
            <person name="Fang X."/>
            <person name="Xiong Z."/>
            <person name="Lobanov A.V."/>
            <person name="Huang Z."/>
            <person name="Ma S."/>
            <person name="Feng Y."/>
            <person name="Turanov A.A."/>
            <person name="Zhu Y."/>
            <person name="Lenz T.L."/>
            <person name="Gerashchenko M.V."/>
            <person name="Fan D."/>
            <person name="Hee Yim S."/>
            <person name="Yao X."/>
            <person name="Jordan D."/>
            <person name="Xiong Y."/>
            <person name="Ma Y."/>
            <person name="Lyapunov A.N."/>
            <person name="Chen G."/>
            <person name="Kulakova O.I."/>
            <person name="Sun Y."/>
            <person name="Lee S.G."/>
            <person name="Bronson R.T."/>
            <person name="Moskalev A.A."/>
            <person name="Sunyaev S.R."/>
            <person name="Zhang G."/>
            <person name="Krogh A."/>
            <person name="Wang J."/>
            <person name="Gladyshev V.N."/>
        </authorList>
    </citation>
    <scope>NUCLEOTIDE SEQUENCE [LARGE SCALE GENOMIC DNA]</scope>
</reference>
<evidence type="ECO:0000256" key="5">
    <source>
        <dbReference type="ARBA" id="ARBA00022490"/>
    </source>
</evidence>
<dbReference type="PANTHER" id="PTHR19964">
    <property type="entry name" value="MULTIPLE PDZ DOMAIN PROTEIN"/>
    <property type="match status" value="1"/>
</dbReference>
<dbReference type="CDD" id="cd06673">
    <property type="entry name" value="PDZ10_MUPP1-PDZ8_PATJ-like"/>
    <property type="match status" value="1"/>
</dbReference>
<evidence type="ECO:0000256" key="16">
    <source>
        <dbReference type="SAM" id="Coils"/>
    </source>
</evidence>
<proteinExistence type="predicted"/>
<dbReference type="FunFam" id="2.30.42.10:FF:000070">
    <property type="entry name" value="Multiple PDZ domain protein"/>
    <property type="match status" value="1"/>
</dbReference>
<dbReference type="CDD" id="cd06669">
    <property type="entry name" value="PDZ5_MUPP1-like"/>
    <property type="match status" value="1"/>
</dbReference>
<comment type="subcellular location">
    <subcellularLocation>
        <location evidence="10">Apical cell membrane</location>
        <topology evidence="10">Peripheral membrane protein</topology>
    </subcellularLocation>
    <subcellularLocation>
        <location evidence="1">Cell junction</location>
        <location evidence="1">Tight junction</location>
    </subcellularLocation>
    <subcellularLocation>
        <location evidence="2">Cytoplasm</location>
        <location evidence="2">Perinuclear region</location>
    </subcellularLocation>
</comment>
<evidence type="ECO:0000256" key="1">
    <source>
        <dbReference type="ARBA" id="ARBA00004435"/>
    </source>
</evidence>
<evidence type="ECO:0000256" key="12">
    <source>
        <dbReference type="ARBA" id="ARBA00071162"/>
    </source>
</evidence>
<dbReference type="FunFam" id="2.30.42.10:FF:000125">
    <property type="entry name" value="PATJ, crumbs cell polarity complex component"/>
    <property type="match status" value="1"/>
</dbReference>
<keyword evidence="6" id="KW-0597">Phosphoprotein</keyword>
<feature type="coiled-coil region" evidence="16">
    <location>
        <begin position="499"/>
        <end position="526"/>
    </location>
</feature>
<keyword evidence="8" id="KW-0965">Cell junction</keyword>
<sequence length="1966" mass="214036">MALVTLDWNSLLTHKLQVLQILDRLKVKLQEKGDTSQIEKLSMFYGTLESPLFNQILTLQQSIKQLKGQLSHLPSDCSANFDFSRKGLLVFTDGAITNGNVQRSSNNLTVSGLFPWTPKLGNEDFNSIIQQMAQGRQIEYIDIERPSTGGLGFSVVALRSQNLGEVDIFVKEIQPGSIADRDQRLKENDQILAINHTPLDQNISHQQAIALLQQTTGCLSLVVARQPVHTKSSTSLTDTILPETVRWGHIEDVELINDGSGLGFGIVGGKSSGVVVRTIVPGGLADRDGRLQTGDHILKIGGTNVQGMTSEQVAQVLRNCGNSVRMLVARDPIGEISVTPPTPTALPVALPAVPNRSPSSDSSLYETYNVELIKKDGQSLGIRIVGYVGSAHTGEASGIYVKSVIPGSAAYHNGQIQVNDKIVAVDGVNIQGFANQDVVEVLRNAGQVVHLTLVRRKTSSPASPLVEEPPLVEQPSDTGTVVEPPKAPTLSLAGAVDTETNLDVEDEETEERMDNLKNDNIQALEKLERAPDFSENELKSRWENILGPDYEVMVATLDTQIADDAELQKYSKLLPIHTLRLGMEVDSFDGHHYISSIVPGGPIDTLSLLQPEDELLEFNGVQLYGKSRREAVSFLKEVPPPFTLVCCRRLFDDEASVDEPRTTAASLPEMESLKNMKIYDQIRSESKNCCKNLQKADHNVDVNTEEDDDGELALWSPEVKIVELVKDHKGLGFSILDYQDPLDSTRSVIVIRSLVADGVAERSGELLPGDRLVSVNQYCLDNTKLADAVEVLKAVPPGTVRLGICKPLGEDDKEEESHYLLHSNTNEDKTEISGTIHDINSSLILEAPKEFRDEPYFKEELVDEPLLNLGRSFQSQQKEIDNSKEAWEMHEFLTPGLQEMGEEREMLVDEEYELYQDCFPSMELYPSSHIQEAAPVPSMKELHFGTQWFCDNDPPEPQEARSMRSVYSPETQQYGYSTENVMKENFGIISHPSISSTEGNSQQGRFDDLENLNSLTQSSLELGMMIPNDVQGPGLLVELPAMAQRRQQEDLPLYQLPRTRVVSKTSAHTGMLSSRYTTDAYELPEREEGEGEETPNFSHWGPPRIVEIFREPDVSLGISIVGGQTVIKRLKNGEELKGIFIKQVLEDSPAGKTNALKTGDKILEVSGVDLQNASHSEAVEAIKNAGNPVVFVVQSLSSTPRAIPGVHNKANKIANNQNQGTQEKKEKRQGTAPPPMKLPPPYKAPSEDSDDNEEECAFTNKKIRQRYADLPGELHIIELEKDKNGLGLSLAGNKDRSRMSIFVVGINPEGPAATDGRMRIGDELLEINNQILYGRSHQNASAIIKTAPSKIKLVFIRNEDSVNQMAVAPVPLPSSSPSFIEDQSSPEPVSSEEDGSLGVGTKQLPESESSKLEDVVVDPQKAMECSTDNAVSQMKQQKYSTKVSFSSQEIPLAPAPSYHSTDAVATGCGGFQAPLSVDPATCPIVPGQEMIIEISKGHSGLGLSIVGGRDTPLDAIVIHEVYEEGAAARDGRLWAGDQILEVNGVDLRNASHEEAITALRHTPQKVRLVVYRDETHYRDEENLEFFPVDLQKKAGRGLGLSIVGKRNGNGVFISDIVKGGAADLDGRLIRGDQILSVNGEDMRNASQETVATVLKCAQGLVQLEIGRLRAGSWAASRKTSQNSQGSQHSTHSSFHPALAPVISSLQSLVGTKKASDPSPRNSGTDMGPRTVEIIREPSDALGISIAGGKGSPLGDIPIFIAMIQASGVAARTQKLKVGDRIVSINGQPLDGLSHADVVNLLKNAYGRIILQVVADTNISAIATQLENLSTGYHLGSPTADHHPEDTETPPPKIITLEKGSEGLGFSIVGGYGSPHGDLPIYVKTIFAKELYPFHSFEILENSPTTSGPPPPVDTGLWNGAAADDGRLKRGDQILAVNGETLEGVTHEQAVAILKRQRGAVTLTVLS</sequence>
<feature type="domain" description="PDZ" evidence="18">
    <location>
        <begin position="140"/>
        <end position="227"/>
    </location>
</feature>
<dbReference type="CDD" id="cd06675">
    <property type="entry name" value="PDZ12_MUPP1-like"/>
    <property type="match status" value="1"/>
</dbReference>
<dbReference type="InterPro" id="IPR015132">
    <property type="entry name" value="L27_2"/>
</dbReference>
<keyword evidence="16" id="KW-0175">Coiled coil</keyword>
<name>S7ND36_MYOBR</name>
<gene>
    <name evidence="20" type="ORF">D623_10021403</name>
</gene>
<feature type="domain" description="PDZ" evidence="18">
    <location>
        <begin position="1587"/>
        <end position="1669"/>
    </location>
</feature>
<dbReference type="CDD" id="cd06672">
    <property type="entry name" value="PDZ8_MUPP1-PDZ7_PATJ-PDZ2_INAD-like"/>
    <property type="match status" value="1"/>
</dbReference>
<dbReference type="InterPro" id="IPR036034">
    <property type="entry name" value="PDZ_sf"/>
</dbReference>
<dbReference type="CDD" id="cd06674">
    <property type="entry name" value="PDZ11_MUPP1-PDZ9_PATJ-like"/>
    <property type="match status" value="1"/>
</dbReference>
<evidence type="ECO:0000256" key="15">
    <source>
        <dbReference type="ARBA" id="ARBA00081298"/>
    </source>
</evidence>
<evidence type="ECO:0000256" key="6">
    <source>
        <dbReference type="ARBA" id="ARBA00022553"/>
    </source>
</evidence>
<evidence type="ECO:0000313" key="21">
    <source>
        <dbReference type="Proteomes" id="UP000052978"/>
    </source>
</evidence>
<comment type="function">
    <text evidence="11">Scaffolding protein that facilitates the localization of proteins to the cell membrane. Required for the correct formation of tight junctions and epithelial apico-basal polarity. Acts (via its L27 domain) as an apical connector and elongation factor for multistranded TJP1/ZO1 condensates that form a tight junction belt, thereby required for the formation of the tight junction-mediated cell barrier. Positively regulates epithelial cell microtubule elongation and cell migration, possibly via facilitating localization of PRKCI/aPKC and PAR3D/PAR3 at the leading edge of migrating cells. Plays a role in the correct reorientation of the microtubule-organizing center during epithelial migration. May regulate the surface expression and/or function of ASIC3 in sensory neurons. May recruit ARHGEF18 to apical cell-cell boundaries.</text>
</comment>
<evidence type="ECO:0000256" key="3">
    <source>
        <dbReference type="ARBA" id="ARBA00022427"/>
    </source>
</evidence>
<accession>S7ND36</accession>
<feature type="compositionally biased region" description="Low complexity" evidence="17">
    <location>
        <begin position="1368"/>
        <end position="1378"/>
    </location>
</feature>
<dbReference type="SMART" id="SM00228">
    <property type="entry name" value="PDZ"/>
    <property type="match status" value="11"/>
</dbReference>
<evidence type="ECO:0000256" key="2">
    <source>
        <dbReference type="ARBA" id="ARBA00004556"/>
    </source>
</evidence>
<keyword evidence="9" id="KW-0472">Membrane</keyword>
<dbReference type="GO" id="GO:0005923">
    <property type="term" value="C:bicellular tight junction"/>
    <property type="evidence" value="ECO:0007669"/>
    <property type="project" value="UniProtKB-SubCell"/>
</dbReference>
<feature type="region of interest" description="Disordered" evidence="17">
    <location>
        <begin position="1709"/>
        <end position="1729"/>
    </location>
</feature>
<evidence type="ECO:0000256" key="11">
    <source>
        <dbReference type="ARBA" id="ARBA00056700"/>
    </source>
</evidence>
<dbReference type="Proteomes" id="UP000052978">
    <property type="component" value="Unassembled WGS sequence"/>
</dbReference>
<dbReference type="CDD" id="cd06791">
    <property type="entry name" value="PDZ3_MUPP1-like"/>
    <property type="match status" value="1"/>
</dbReference>
<dbReference type="Pfam" id="PF09045">
    <property type="entry name" value="L27_2"/>
    <property type="match status" value="1"/>
</dbReference>
<dbReference type="FunFam" id="2.30.42.10:FF:000054">
    <property type="entry name" value="multiple PDZ domain protein isoform X1"/>
    <property type="match status" value="1"/>
</dbReference>
<keyword evidence="7" id="KW-0677">Repeat</keyword>
<dbReference type="EMBL" id="KE164089">
    <property type="protein sequence ID" value="EPQ15041.1"/>
    <property type="molecule type" value="Genomic_DNA"/>
</dbReference>
<dbReference type="Gene3D" id="2.30.42.10">
    <property type="match status" value="11"/>
</dbReference>
<feature type="domain" description="PDZ" evidence="18">
    <location>
        <begin position="1730"/>
        <end position="1816"/>
    </location>
</feature>
<dbReference type="FunFam" id="2.30.42.10:FF:000038">
    <property type="entry name" value="Multiple PDZ domain protein isoform X1"/>
    <property type="match status" value="1"/>
</dbReference>
<feature type="domain" description="PDZ" evidence="18">
    <location>
        <begin position="369"/>
        <end position="457"/>
    </location>
</feature>
<evidence type="ECO:0000256" key="7">
    <source>
        <dbReference type="ARBA" id="ARBA00022737"/>
    </source>
</evidence>
<evidence type="ECO:0000256" key="14">
    <source>
        <dbReference type="ARBA" id="ARBA00076934"/>
    </source>
</evidence>
<evidence type="ECO:0000259" key="19">
    <source>
        <dbReference type="PROSITE" id="PS51022"/>
    </source>
</evidence>
<dbReference type="eggNOG" id="KOG0708">
    <property type="taxonomic scope" value="Eukaryota"/>
</dbReference>
<keyword evidence="4" id="KW-1003">Cell membrane</keyword>
<dbReference type="GO" id="GO:0016324">
    <property type="term" value="C:apical plasma membrane"/>
    <property type="evidence" value="ECO:0007669"/>
    <property type="project" value="UniProtKB-SubCell"/>
</dbReference>
<protein>
    <recommendedName>
        <fullName evidence="12">InaD-like protein</fullName>
    </recommendedName>
    <alternativeName>
        <fullName evidence="14">Channel-interacting PDZ domain-containing protein</fullName>
    </alternativeName>
    <alternativeName>
        <fullName evidence="13">Pals1-associated tight junction protein</fullName>
    </alternativeName>
    <alternativeName>
        <fullName evidence="15">Protein associated to tight junctions</fullName>
    </alternativeName>
</protein>
<feature type="domain" description="PDZ" evidence="18">
    <location>
        <begin position="1853"/>
        <end position="1966"/>
    </location>
</feature>
<feature type="compositionally biased region" description="Pro residues" evidence="17">
    <location>
        <begin position="1232"/>
        <end position="1243"/>
    </location>
</feature>
<dbReference type="CDD" id="cd06676">
    <property type="entry name" value="PDZ13_MUPP1-like"/>
    <property type="match status" value="1"/>
</dbReference>